<proteinExistence type="predicted"/>
<dbReference type="InterPro" id="IPR001005">
    <property type="entry name" value="SANT/Myb"/>
</dbReference>
<dbReference type="OMA" id="CCHALDE"/>
<reference evidence="3" key="1">
    <citation type="journal article" date="2010" name="Genome Res.">
        <title>Population genomic sequencing of Coccidioides fungi reveals recent hybridization and transposon control.</title>
        <authorList>
            <person name="Neafsey D.E."/>
            <person name="Barker B.M."/>
            <person name="Sharpton T.J."/>
            <person name="Stajich J.E."/>
            <person name="Park D.J."/>
            <person name="Whiston E."/>
            <person name="Hung C.-Y."/>
            <person name="McMahan C."/>
            <person name="White J."/>
            <person name="Sykes S."/>
            <person name="Heiman D."/>
            <person name="Young S."/>
            <person name="Zeng Q."/>
            <person name="Abouelleil A."/>
            <person name="Aftuck L."/>
            <person name="Bessette D."/>
            <person name="Brown A."/>
            <person name="FitzGerald M."/>
            <person name="Lui A."/>
            <person name="Macdonald J.P."/>
            <person name="Priest M."/>
            <person name="Orbach M.J."/>
            <person name="Galgiani J.N."/>
            <person name="Kirkland T.N."/>
            <person name="Cole G.T."/>
            <person name="Birren B.W."/>
            <person name="Henn M.R."/>
            <person name="Taylor J.W."/>
            <person name="Rounsley S.D."/>
        </authorList>
    </citation>
    <scope>NUCLEOTIDE SEQUENCE [LARGE SCALE GENOMIC DNA]</scope>
    <source>
        <strain evidence="3">RMSCC 757 / Silveira</strain>
    </source>
</reference>
<evidence type="ECO:0000313" key="3">
    <source>
        <dbReference type="Proteomes" id="UP000002497"/>
    </source>
</evidence>
<feature type="compositionally biased region" description="Polar residues" evidence="1">
    <location>
        <begin position="474"/>
        <end position="485"/>
    </location>
</feature>
<dbReference type="InterPro" id="IPR009057">
    <property type="entry name" value="Homeodomain-like_sf"/>
</dbReference>
<dbReference type="CDD" id="cd00167">
    <property type="entry name" value="SANT"/>
    <property type="match status" value="1"/>
</dbReference>
<dbReference type="OrthoDB" id="2240312at2759"/>
<feature type="compositionally biased region" description="Acidic residues" evidence="1">
    <location>
        <begin position="238"/>
        <end position="254"/>
    </location>
</feature>
<dbReference type="eggNOG" id="ENOG502S6UJ">
    <property type="taxonomic scope" value="Eukaryota"/>
</dbReference>
<feature type="compositionally biased region" description="Basic residues" evidence="1">
    <location>
        <begin position="61"/>
        <end position="72"/>
    </location>
</feature>
<gene>
    <name evidence="2" type="ORF">CPSG_06054</name>
</gene>
<name>E9D8A2_COCPS</name>
<reference evidence="3" key="2">
    <citation type="submission" date="2010-03" db="EMBL/GenBank/DDBJ databases">
        <title>The genome sequence of Coccidioides posadasii strain Silveira.</title>
        <authorList>
            <consortium name="The Broad Institute Genome Sequencing Center for Infectious Disease"/>
            <person name="Neafsey D."/>
            <person name="Orbach M."/>
            <person name="Henn M.R."/>
            <person name="Cole G.T."/>
            <person name="Galgiani J."/>
            <person name="Gardner M.J."/>
            <person name="Kirkland T.N."/>
            <person name="Taylor J.W."/>
            <person name="Young S.K."/>
            <person name="Zeng Q."/>
            <person name="Koehrsen M."/>
            <person name="Alvarado L."/>
            <person name="Berlin A."/>
            <person name="Borenstein D."/>
            <person name="Chapman S.B."/>
            <person name="Chen Z."/>
            <person name="Engels R."/>
            <person name="Freedman E."/>
            <person name="Gellesch M."/>
            <person name="Goldberg J."/>
            <person name="Griggs A."/>
            <person name="Gujja S."/>
            <person name="Heilman E."/>
            <person name="Heiman D."/>
            <person name="Howarth C."/>
            <person name="Jen D."/>
            <person name="Larson L."/>
            <person name="Mehta T."/>
            <person name="Neiman D."/>
            <person name="Park D."/>
            <person name="Pearson M."/>
            <person name="Richards J."/>
            <person name="Roberts A."/>
            <person name="Saif S."/>
            <person name="Shea T."/>
            <person name="Shenoy N."/>
            <person name="Sisk P."/>
            <person name="Stolte C."/>
            <person name="Sykes S."/>
            <person name="Walk T."/>
            <person name="White J."/>
            <person name="Yandava C."/>
            <person name="Haas B."/>
            <person name="Nusbaum C."/>
            <person name="Birren B."/>
        </authorList>
    </citation>
    <scope>NUCLEOTIDE SEQUENCE [LARGE SCALE GENOMIC DNA]</scope>
    <source>
        <strain evidence="3">RMSCC 757 / Silveira</strain>
    </source>
</reference>
<dbReference type="VEuPathDB" id="FungiDB:CPSG_06054"/>
<dbReference type="STRING" id="443226.E9D8A2"/>
<dbReference type="Proteomes" id="UP000002497">
    <property type="component" value="Unassembled WGS sequence"/>
</dbReference>
<dbReference type="GO" id="GO:0000500">
    <property type="term" value="C:RNA polymerase I upstream activating factor complex"/>
    <property type="evidence" value="ECO:0007669"/>
    <property type="project" value="InterPro"/>
</dbReference>
<dbReference type="GO" id="GO:0000182">
    <property type="term" value="F:rDNA binding"/>
    <property type="evidence" value="ECO:0007669"/>
    <property type="project" value="TreeGrafter"/>
</dbReference>
<evidence type="ECO:0000256" key="1">
    <source>
        <dbReference type="SAM" id="MobiDB-lite"/>
    </source>
</evidence>
<feature type="compositionally biased region" description="Low complexity" evidence="1">
    <location>
        <begin position="458"/>
        <end position="470"/>
    </location>
</feature>
<dbReference type="Gene3D" id="1.10.10.60">
    <property type="entry name" value="Homeodomain-like"/>
    <property type="match status" value="1"/>
</dbReference>
<dbReference type="GO" id="GO:0006361">
    <property type="term" value="P:transcription initiation at RNA polymerase I promoter"/>
    <property type="evidence" value="ECO:0007669"/>
    <property type="project" value="TreeGrafter"/>
</dbReference>
<dbReference type="GO" id="GO:0001181">
    <property type="term" value="F:RNA polymerase I general transcription initiation factor activity"/>
    <property type="evidence" value="ECO:0007669"/>
    <property type="project" value="TreeGrafter"/>
</dbReference>
<dbReference type="PANTHER" id="PTHR28079:SF1">
    <property type="entry name" value="RNA POLYMERASE I-SPECIFIC TRANSCRIPTION INITIATION FACTOR RRN5"/>
    <property type="match status" value="1"/>
</dbReference>
<feature type="region of interest" description="Disordered" evidence="1">
    <location>
        <begin position="1"/>
        <end position="72"/>
    </location>
</feature>
<dbReference type="InterPro" id="IPR039601">
    <property type="entry name" value="Rrn5"/>
</dbReference>
<accession>E9D8A2</accession>
<keyword evidence="3" id="KW-1185">Reference proteome</keyword>
<feature type="region of interest" description="Disordered" evidence="1">
    <location>
        <begin position="454"/>
        <end position="508"/>
    </location>
</feature>
<dbReference type="AlphaFoldDB" id="E9D8A2"/>
<organism evidence="3">
    <name type="scientific">Coccidioides posadasii (strain RMSCC 757 / Silveira)</name>
    <name type="common">Valley fever fungus</name>
    <dbReference type="NCBI Taxonomy" id="443226"/>
    <lineage>
        <taxon>Eukaryota</taxon>
        <taxon>Fungi</taxon>
        <taxon>Dikarya</taxon>
        <taxon>Ascomycota</taxon>
        <taxon>Pezizomycotina</taxon>
        <taxon>Eurotiomycetes</taxon>
        <taxon>Eurotiomycetidae</taxon>
        <taxon>Onygenales</taxon>
        <taxon>Onygenaceae</taxon>
        <taxon>Coccidioides</taxon>
    </lineage>
</organism>
<feature type="compositionally biased region" description="Acidic residues" evidence="1">
    <location>
        <begin position="9"/>
        <end position="22"/>
    </location>
</feature>
<dbReference type="EMBL" id="GL636494">
    <property type="protein sequence ID" value="EFW17611.1"/>
    <property type="molecule type" value="Genomic_DNA"/>
</dbReference>
<dbReference type="GO" id="GO:0042790">
    <property type="term" value="P:nucleolar large rRNA transcription by RNA polymerase I"/>
    <property type="evidence" value="ECO:0007669"/>
    <property type="project" value="InterPro"/>
</dbReference>
<dbReference type="SUPFAM" id="SSF46689">
    <property type="entry name" value="Homeodomain-like"/>
    <property type="match status" value="1"/>
</dbReference>
<dbReference type="VEuPathDB" id="FungiDB:D8B26_000295"/>
<dbReference type="HOGENOM" id="CLU_012849_2_1_1"/>
<evidence type="ECO:0000313" key="2">
    <source>
        <dbReference type="EMBL" id="EFW17611.1"/>
    </source>
</evidence>
<dbReference type="PANTHER" id="PTHR28079">
    <property type="entry name" value="RNA POLYMERASE I-SPECIFIC TRANSCRIPTION INITIATION FACTOR RRN5"/>
    <property type="match status" value="1"/>
</dbReference>
<feature type="compositionally biased region" description="Basic and acidic residues" evidence="1">
    <location>
        <begin position="496"/>
        <end position="508"/>
    </location>
</feature>
<feature type="region of interest" description="Disordered" evidence="1">
    <location>
        <begin position="238"/>
        <end position="258"/>
    </location>
</feature>
<sequence>MSDSSMSYEPEEEEEGKEQEEDTTQHGNPSGASGHSVPPHQNVLHDSKPLHNGTSHGNVSQRHKRQRLKPRRLALRAAATLPVGKYSDLYKEVVDDMLGGPEYGDGPRLFGTQYGIISWSPQEKNAFFTALARKGKDAIPEIAAFIGTKSQMEVRHYLDLLHRNFELHNVTEETVKNITLSDVPAAYEVSKECCLALENVASALSLRDEQAHNVAGRRKHGDFWLIDNEVAAYVEEVLEPEEESESEKDPEPESLEPGVIPASEFEVELQPETESKSLAEGDRNGQVNTVKMHSISATAKLLKISNWIRLSERVFMNAGERRLEDNWTQICFEDETPALTCDAFSDFYALTISITRRIVHSSIFFALSRIRAIERSHVNPKKVVKKEDIFAALDILKMEPNSRKFWASAPRRCALDIRHDSGENYKTVLLSYDELDALLGPKSDIDPEYIKTAPQAMSSASEGSSYSGEGFESDTSGRIPSTAQDSMDAEDDLSDAQEKHANALDQEASRAEESKLWRWIGKPDPQSLDHNVKPEVKEEEIEHTLFAKRKMPQEISNWRSRILYQAEWETFGQSTVAIDEEMGGNGSRKRLKID</sequence>
<protein>
    <submittedName>
        <fullName evidence="2">Uncharacterized protein</fullName>
    </submittedName>
</protein>